<dbReference type="GO" id="GO:0016020">
    <property type="term" value="C:membrane"/>
    <property type="evidence" value="ECO:0007669"/>
    <property type="project" value="UniProtKB-SubCell"/>
</dbReference>
<keyword evidence="2 5" id="KW-0812">Transmembrane</keyword>
<evidence type="ECO:0000313" key="7">
    <source>
        <dbReference type="Proteomes" id="UP000438106"/>
    </source>
</evidence>
<reference evidence="6 7" key="1">
    <citation type="submission" date="2019-12" db="EMBL/GenBank/DDBJ databases">
        <title>Devosia maris sp. nov., isolated from the deep seawater.</title>
        <authorList>
            <person name="Liu Y."/>
        </authorList>
    </citation>
    <scope>NUCLEOTIDE SEQUENCE [LARGE SCALE GENOMIC DNA]</scope>
    <source>
        <strain evidence="6 7">L53-10-65</strain>
    </source>
</reference>
<dbReference type="PANTHER" id="PTHR23514">
    <property type="entry name" value="BYPASS OF STOP CODON PROTEIN 6"/>
    <property type="match status" value="1"/>
</dbReference>
<feature type="transmembrane region" description="Helical" evidence="5">
    <location>
        <begin position="61"/>
        <end position="79"/>
    </location>
</feature>
<dbReference type="SUPFAM" id="SSF103473">
    <property type="entry name" value="MFS general substrate transporter"/>
    <property type="match status" value="1"/>
</dbReference>
<feature type="transmembrane region" description="Helical" evidence="5">
    <location>
        <begin position="286"/>
        <end position="308"/>
    </location>
</feature>
<feature type="transmembrane region" description="Helical" evidence="5">
    <location>
        <begin position="85"/>
        <end position="104"/>
    </location>
</feature>
<evidence type="ECO:0000256" key="5">
    <source>
        <dbReference type="SAM" id="Phobius"/>
    </source>
</evidence>
<dbReference type="Pfam" id="PF07690">
    <property type="entry name" value="MFS_1"/>
    <property type="match status" value="1"/>
</dbReference>
<evidence type="ECO:0000256" key="1">
    <source>
        <dbReference type="ARBA" id="ARBA00004141"/>
    </source>
</evidence>
<comment type="caution">
    <text evidence="6">The sequence shown here is derived from an EMBL/GenBank/DDBJ whole genome shotgun (WGS) entry which is preliminary data.</text>
</comment>
<keyword evidence="4 5" id="KW-0472">Membrane</keyword>
<evidence type="ECO:0000256" key="4">
    <source>
        <dbReference type="ARBA" id="ARBA00023136"/>
    </source>
</evidence>
<feature type="transmembrane region" description="Helical" evidence="5">
    <location>
        <begin position="347"/>
        <end position="366"/>
    </location>
</feature>
<feature type="transmembrane region" description="Helical" evidence="5">
    <location>
        <begin position="191"/>
        <end position="209"/>
    </location>
</feature>
<dbReference type="CDD" id="cd17393">
    <property type="entry name" value="MFS_MosC_like"/>
    <property type="match status" value="1"/>
</dbReference>
<dbReference type="InterPro" id="IPR036259">
    <property type="entry name" value="MFS_trans_sf"/>
</dbReference>
<accession>A0A7X3FSM4</accession>
<evidence type="ECO:0000313" key="6">
    <source>
        <dbReference type="EMBL" id="MVT00045.1"/>
    </source>
</evidence>
<feature type="transmembrane region" description="Helical" evidence="5">
    <location>
        <begin position="262"/>
        <end position="280"/>
    </location>
</feature>
<gene>
    <name evidence="6" type="ORF">GO014_13520</name>
</gene>
<dbReference type="EMBL" id="WQRF01000004">
    <property type="protein sequence ID" value="MVT00045.1"/>
    <property type="molecule type" value="Genomic_DNA"/>
</dbReference>
<dbReference type="InterPro" id="IPR051788">
    <property type="entry name" value="MFS_Transporter"/>
</dbReference>
<protein>
    <submittedName>
        <fullName evidence="6">MFS transporter</fullName>
    </submittedName>
</protein>
<dbReference type="AlphaFoldDB" id="A0A7X3FSM4"/>
<keyword evidence="7" id="KW-1185">Reference proteome</keyword>
<name>A0A7X3FSM4_9HYPH</name>
<evidence type="ECO:0000256" key="3">
    <source>
        <dbReference type="ARBA" id="ARBA00022989"/>
    </source>
</evidence>
<feature type="transmembrane region" description="Helical" evidence="5">
    <location>
        <begin position="125"/>
        <end position="144"/>
    </location>
</feature>
<evidence type="ECO:0000256" key="2">
    <source>
        <dbReference type="ARBA" id="ARBA00022692"/>
    </source>
</evidence>
<dbReference type="Gene3D" id="1.20.1250.20">
    <property type="entry name" value="MFS general substrate transporter like domains"/>
    <property type="match status" value="1"/>
</dbReference>
<organism evidence="6 7">
    <name type="scientific">Devosia marina</name>
    <dbReference type="NCBI Taxonomy" id="2683198"/>
    <lineage>
        <taxon>Bacteria</taxon>
        <taxon>Pseudomonadati</taxon>
        <taxon>Pseudomonadota</taxon>
        <taxon>Alphaproteobacteria</taxon>
        <taxon>Hyphomicrobiales</taxon>
        <taxon>Devosiaceae</taxon>
        <taxon>Devosia</taxon>
    </lineage>
</organism>
<keyword evidence="3 5" id="KW-1133">Transmembrane helix</keyword>
<feature type="transmembrane region" description="Helical" evidence="5">
    <location>
        <begin position="28"/>
        <end position="49"/>
    </location>
</feature>
<sequence>MLVFFLQPIAFGSWLPRIPEIQSAMGLGSAALAIALLGMPVGTLLTLPFAGPLVGRIGARMAILIGFVFYSIATCLPVLAPDPILLFIALMLAGSSISFVELGLNVEADLVEKSTGKLIMNTSHGCWSLGIMVGSLIGSGFVAANVAPGIALPLLAFAVLPVALLAGWALPALKDRTENETGEPQRSAWSLPSPALVGVCLFVFGITMTEGAMADWSAIFLRDALNAEGGLVGLGYSVFAFMVAAGRFGGDFLKRRLGSVNTARLCGTLAVLGAALLFLAPSVEIALIGFGTIGIGVSVGFPLAVTAAAGIGDRAASANVAVLSFVALTGFLIGPPLIGFVAEHSDIRFGVACVIPMLVVSLFLTGRLTPRPVRTKHNLESEVPGVL</sequence>
<feature type="transmembrane region" description="Helical" evidence="5">
    <location>
        <begin position="150"/>
        <end position="170"/>
    </location>
</feature>
<dbReference type="Proteomes" id="UP000438106">
    <property type="component" value="Unassembled WGS sequence"/>
</dbReference>
<dbReference type="GO" id="GO:0022857">
    <property type="term" value="F:transmembrane transporter activity"/>
    <property type="evidence" value="ECO:0007669"/>
    <property type="project" value="InterPro"/>
</dbReference>
<dbReference type="PANTHER" id="PTHR23514:SF13">
    <property type="entry name" value="INNER MEMBRANE PROTEIN YBJJ"/>
    <property type="match status" value="1"/>
</dbReference>
<dbReference type="InterPro" id="IPR011701">
    <property type="entry name" value="MFS"/>
</dbReference>
<proteinExistence type="predicted"/>
<comment type="subcellular location">
    <subcellularLocation>
        <location evidence="1">Membrane</location>
        <topology evidence="1">Multi-pass membrane protein</topology>
    </subcellularLocation>
</comment>
<feature type="transmembrane region" description="Helical" evidence="5">
    <location>
        <begin position="320"/>
        <end position="341"/>
    </location>
</feature>
<feature type="transmembrane region" description="Helical" evidence="5">
    <location>
        <begin position="229"/>
        <end position="250"/>
    </location>
</feature>